<dbReference type="PANTHER" id="PTHR31717:SF60">
    <property type="entry name" value="B-BOX TYPE ZINC FINGER FAMILY PROTEIN"/>
    <property type="match status" value="1"/>
</dbReference>
<protein>
    <recommendedName>
        <fullName evidence="6">B box-type domain-containing protein</fullName>
    </recommendedName>
</protein>
<evidence type="ECO:0000256" key="3">
    <source>
        <dbReference type="ARBA" id="ARBA00022833"/>
    </source>
</evidence>
<evidence type="ECO:0000256" key="1">
    <source>
        <dbReference type="ARBA" id="ARBA00022723"/>
    </source>
</evidence>
<evidence type="ECO:0000256" key="5">
    <source>
        <dbReference type="SAM" id="MobiDB-lite"/>
    </source>
</evidence>
<comment type="caution">
    <text evidence="7">The sequence shown here is derived from an EMBL/GenBank/DDBJ whole genome shotgun (WGS) entry which is preliminary data.</text>
</comment>
<sequence>MKRCELCDSLAKMYCESDQASLCWDCDANVHSANFLVAKHSRTLLCHVCQSLTPWTGTGPKLGPTLSVCDNCVNNSSCREERSTKEDEDVDNDDDDDDREEEEDDDDDDDREDESGEDNENGDGAKNVQADFVTMMEDYLQQDQLSLRNAGAEPRLRLVILIQSFIFDVIVDDQNLSSVLINVEDVMKELSLLNQSPLGYSSSACYCNIT</sequence>
<feature type="domain" description="B box-type" evidence="6">
    <location>
        <begin position="1"/>
        <end position="45"/>
    </location>
</feature>
<evidence type="ECO:0000256" key="2">
    <source>
        <dbReference type="ARBA" id="ARBA00022771"/>
    </source>
</evidence>
<feature type="compositionally biased region" description="Acidic residues" evidence="5">
    <location>
        <begin position="86"/>
        <end position="121"/>
    </location>
</feature>
<dbReference type="AlphaFoldDB" id="A0A8X8D5P6"/>
<accession>A0A8X8D5P6</accession>
<dbReference type="InterPro" id="IPR000315">
    <property type="entry name" value="Znf_B-box"/>
</dbReference>
<dbReference type="InterPro" id="IPR049808">
    <property type="entry name" value="CONSTANS-like_Bbox1"/>
</dbReference>
<dbReference type="PROSITE" id="PS50119">
    <property type="entry name" value="ZF_BBOX"/>
    <property type="match status" value="1"/>
</dbReference>
<keyword evidence="3" id="KW-0862">Zinc</keyword>
<keyword evidence="8" id="KW-1185">Reference proteome</keyword>
<proteinExistence type="predicted"/>
<dbReference type="Proteomes" id="UP000886885">
    <property type="component" value="Chromosome 4A"/>
</dbReference>
<dbReference type="PANTHER" id="PTHR31717">
    <property type="entry name" value="ZINC FINGER PROTEIN CONSTANS-LIKE 10"/>
    <property type="match status" value="1"/>
</dbReference>
<feature type="region of interest" description="Disordered" evidence="5">
    <location>
        <begin position="80"/>
        <end position="126"/>
    </location>
</feature>
<evidence type="ECO:0000256" key="4">
    <source>
        <dbReference type="PROSITE-ProRule" id="PRU00024"/>
    </source>
</evidence>
<reference evidence="7" key="1">
    <citation type="journal article" date="2020" name="bioRxiv">
        <title>Hybrid origin of Populus tomentosa Carr. identified through genome sequencing and phylogenomic analysis.</title>
        <authorList>
            <person name="An X."/>
            <person name="Gao K."/>
            <person name="Chen Z."/>
            <person name="Li J."/>
            <person name="Yang X."/>
            <person name="Yang X."/>
            <person name="Zhou J."/>
            <person name="Guo T."/>
            <person name="Zhao T."/>
            <person name="Huang S."/>
            <person name="Miao D."/>
            <person name="Khan W.U."/>
            <person name="Rao P."/>
            <person name="Ye M."/>
            <person name="Lei B."/>
            <person name="Liao W."/>
            <person name="Wang J."/>
            <person name="Ji L."/>
            <person name="Li Y."/>
            <person name="Guo B."/>
            <person name="Mustafa N.S."/>
            <person name="Li S."/>
            <person name="Yun Q."/>
            <person name="Keller S.R."/>
            <person name="Mao J."/>
            <person name="Zhang R."/>
            <person name="Strauss S.H."/>
        </authorList>
    </citation>
    <scope>NUCLEOTIDE SEQUENCE</scope>
    <source>
        <strain evidence="7">GM15</strain>
        <tissue evidence="7">Leaf</tissue>
    </source>
</reference>
<evidence type="ECO:0000313" key="7">
    <source>
        <dbReference type="EMBL" id="KAG6778612.1"/>
    </source>
</evidence>
<dbReference type="CDD" id="cd19821">
    <property type="entry name" value="Bbox1_BBX-like"/>
    <property type="match status" value="1"/>
</dbReference>
<dbReference type="GO" id="GO:0008270">
    <property type="term" value="F:zinc ion binding"/>
    <property type="evidence" value="ECO:0007669"/>
    <property type="project" value="UniProtKB-KW"/>
</dbReference>
<evidence type="ECO:0000259" key="6">
    <source>
        <dbReference type="PROSITE" id="PS50119"/>
    </source>
</evidence>
<evidence type="ECO:0000313" key="8">
    <source>
        <dbReference type="Proteomes" id="UP000886885"/>
    </source>
</evidence>
<keyword evidence="2 4" id="KW-0863">Zinc-finger</keyword>
<organism evidence="7 8">
    <name type="scientific">Populus tomentosa</name>
    <name type="common">Chinese white poplar</name>
    <dbReference type="NCBI Taxonomy" id="118781"/>
    <lineage>
        <taxon>Eukaryota</taxon>
        <taxon>Viridiplantae</taxon>
        <taxon>Streptophyta</taxon>
        <taxon>Embryophyta</taxon>
        <taxon>Tracheophyta</taxon>
        <taxon>Spermatophyta</taxon>
        <taxon>Magnoliopsida</taxon>
        <taxon>eudicotyledons</taxon>
        <taxon>Gunneridae</taxon>
        <taxon>Pentapetalae</taxon>
        <taxon>rosids</taxon>
        <taxon>fabids</taxon>
        <taxon>Malpighiales</taxon>
        <taxon>Salicaceae</taxon>
        <taxon>Saliceae</taxon>
        <taxon>Populus</taxon>
    </lineage>
</organism>
<name>A0A8X8D5P6_POPTO</name>
<keyword evidence="1" id="KW-0479">Metal-binding</keyword>
<dbReference type="OrthoDB" id="153872at2759"/>
<dbReference type="SMART" id="SM00336">
    <property type="entry name" value="BBOX"/>
    <property type="match status" value="1"/>
</dbReference>
<dbReference type="EMBL" id="JAAWWB010000007">
    <property type="protein sequence ID" value="KAG6778612.1"/>
    <property type="molecule type" value="Genomic_DNA"/>
</dbReference>
<gene>
    <name evidence="7" type="ORF">POTOM_014950</name>
</gene>
<dbReference type="Pfam" id="PF00643">
    <property type="entry name" value="zf-B_box"/>
    <property type="match status" value="1"/>
</dbReference>